<evidence type="ECO:0000313" key="3">
    <source>
        <dbReference type="Proteomes" id="UP000320338"/>
    </source>
</evidence>
<gene>
    <name evidence="2" type="ORF">PHY01_12690</name>
</gene>
<dbReference type="RefSeq" id="WP_170183665.1">
    <property type="nucleotide sequence ID" value="NZ_BAAARZ010000001.1"/>
</dbReference>
<keyword evidence="3" id="KW-1185">Reference proteome</keyword>
<name>A0A4Y3WNQ8_9PSEU</name>
<evidence type="ECO:0000313" key="2">
    <source>
        <dbReference type="EMBL" id="GEC18986.1"/>
    </source>
</evidence>
<protein>
    <submittedName>
        <fullName evidence="2">Uncharacterized protein</fullName>
    </submittedName>
</protein>
<keyword evidence="1" id="KW-1133">Transmembrane helix</keyword>
<accession>A0A4Y3WNQ8</accession>
<keyword evidence="1" id="KW-0472">Membrane</keyword>
<keyword evidence="1" id="KW-0812">Transmembrane</keyword>
<sequence>MSVITGLLALAGCIAVVWGVDRLLDREPVPFMVRVLVGTALGTAVLSGAVSAAATLAR</sequence>
<evidence type="ECO:0000256" key="1">
    <source>
        <dbReference type="SAM" id="Phobius"/>
    </source>
</evidence>
<organism evidence="2 3">
    <name type="scientific">Pseudonocardia hydrocarbonoxydans</name>
    <dbReference type="NCBI Taxonomy" id="76726"/>
    <lineage>
        <taxon>Bacteria</taxon>
        <taxon>Bacillati</taxon>
        <taxon>Actinomycetota</taxon>
        <taxon>Actinomycetes</taxon>
        <taxon>Pseudonocardiales</taxon>
        <taxon>Pseudonocardiaceae</taxon>
        <taxon>Pseudonocardia</taxon>
    </lineage>
</organism>
<comment type="caution">
    <text evidence="2">The sequence shown here is derived from an EMBL/GenBank/DDBJ whole genome shotgun (WGS) entry which is preliminary data.</text>
</comment>
<proteinExistence type="predicted"/>
<dbReference type="Proteomes" id="UP000320338">
    <property type="component" value="Unassembled WGS sequence"/>
</dbReference>
<reference evidence="2 3" key="1">
    <citation type="submission" date="2019-06" db="EMBL/GenBank/DDBJ databases">
        <title>Whole genome shotgun sequence of Pseudonocardia hydrocarbonoxydans NBRC 14498.</title>
        <authorList>
            <person name="Hosoyama A."/>
            <person name="Uohara A."/>
            <person name="Ohji S."/>
            <person name="Ichikawa N."/>
        </authorList>
    </citation>
    <scope>NUCLEOTIDE SEQUENCE [LARGE SCALE GENOMIC DNA]</scope>
    <source>
        <strain evidence="2 3">NBRC 14498</strain>
    </source>
</reference>
<dbReference type="AlphaFoldDB" id="A0A4Y3WNQ8"/>
<dbReference type="EMBL" id="BJNG01000012">
    <property type="protein sequence ID" value="GEC18986.1"/>
    <property type="molecule type" value="Genomic_DNA"/>
</dbReference>
<feature type="transmembrane region" description="Helical" evidence="1">
    <location>
        <begin position="35"/>
        <end position="57"/>
    </location>
</feature>